<dbReference type="Gene3D" id="3.60.15.10">
    <property type="entry name" value="Ribonuclease Z/Hydroxyacylglutathione hydrolase-like"/>
    <property type="match status" value="1"/>
</dbReference>
<dbReference type="PANTHER" id="PTHR42967:SF1">
    <property type="entry name" value="MBL FOLD METALLO-HYDROLASE"/>
    <property type="match status" value="1"/>
</dbReference>
<dbReference type="InterPro" id="IPR036866">
    <property type="entry name" value="RibonucZ/Hydroxyglut_hydro"/>
</dbReference>
<proteinExistence type="predicted"/>
<reference evidence="2" key="1">
    <citation type="submission" date="2018-08" db="EMBL/GenBank/DDBJ databases">
        <authorList>
            <person name="Chevrot R."/>
        </authorList>
    </citation>
    <scope>NUCLEOTIDE SEQUENCE [LARGE SCALE GENOMIC DNA]</scope>
</reference>
<protein>
    <submittedName>
        <fullName evidence="1">Beta-lactamase</fullName>
    </submittedName>
</protein>
<name>A0A383RGZ1_PAEAL</name>
<organism evidence="1 2">
    <name type="scientific">Paenibacillus alvei</name>
    <name type="common">Bacillus alvei</name>
    <dbReference type="NCBI Taxonomy" id="44250"/>
    <lineage>
        <taxon>Bacteria</taxon>
        <taxon>Bacillati</taxon>
        <taxon>Bacillota</taxon>
        <taxon>Bacilli</taxon>
        <taxon>Bacillales</taxon>
        <taxon>Paenibacillaceae</taxon>
        <taxon>Paenibacillus</taxon>
    </lineage>
</organism>
<dbReference type="Proteomes" id="UP000304148">
    <property type="component" value="Chromosome"/>
</dbReference>
<dbReference type="Pfam" id="PF13483">
    <property type="entry name" value="Lactamase_B_3"/>
    <property type="match status" value="1"/>
</dbReference>
<dbReference type="SUPFAM" id="SSF56281">
    <property type="entry name" value="Metallo-hydrolase/oxidoreductase"/>
    <property type="match status" value="1"/>
</dbReference>
<evidence type="ECO:0000313" key="2">
    <source>
        <dbReference type="Proteomes" id="UP000304148"/>
    </source>
</evidence>
<dbReference type="EMBL" id="LS992241">
    <property type="protein sequence ID" value="SYX86230.1"/>
    <property type="molecule type" value="Genomic_DNA"/>
</dbReference>
<sequence length="216" mass="24023">MRIKWFGQSAFLLTSQAGTRILIDPYGRLLRYRMPKVEADIVLVTHEHRDHNQIQVVVGDYLLVNEPKEYTYGDGEVLISGLKTFHDKVNGAKKGDNIVFRIQVDGLTICHCGDLGHLLSEEQSQAIGKVDVLMAPVGGRMTINGGEAALLMRQLHATITIPMHYRTKALRPLGFLIFDKVDKFLAASGQQVRSYKELDITKGSLSQAAGVAIMQY</sequence>
<dbReference type="PANTHER" id="PTHR42967">
    <property type="entry name" value="METAL DEPENDENT HYDROLASE"/>
    <property type="match status" value="1"/>
</dbReference>
<dbReference type="RefSeq" id="WP_138188256.1">
    <property type="nucleotide sequence ID" value="NZ_LS992241.1"/>
</dbReference>
<accession>A0A383RGZ1</accession>
<dbReference type="AlphaFoldDB" id="A0A383RGZ1"/>
<gene>
    <name evidence="1" type="ORF">PBLR_14652</name>
</gene>
<evidence type="ECO:0000313" key="1">
    <source>
        <dbReference type="EMBL" id="SYX86230.1"/>
    </source>
</evidence>